<accession>A0A4U9Y8T8</accession>
<evidence type="ECO:0000259" key="7">
    <source>
        <dbReference type="Pfam" id="PF04138"/>
    </source>
</evidence>
<feature type="transmembrane region" description="Helical" evidence="6">
    <location>
        <begin position="12"/>
        <end position="36"/>
    </location>
</feature>
<dbReference type="PANTHER" id="PTHR38459">
    <property type="entry name" value="PROPHAGE BACTOPRENOL-LINKED GLUCOSE TRANSLOCASE HOMOLOG"/>
    <property type="match status" value="1"/>
</dbReference>
<feature type="transmembrane region" description="Helical" evidence="6">
    <location>
        <begin position="122"/>
        <end position="141"/>
    </location>
</feature>
<keyword evidence="4 6" id="KW-1133">Transmembrane helix</keyword>
<dbReference type="RefSeq" id="WP_143952068.1">
    <property type="nucleotide sequence ID" value="NZ_CABEHV010000004.1"/>
</dbReference>
<feature type="transmembrane region" description="Helical" evidence="6">
    <location>
        <begin position="81"/>
        <end position="102"/>
    </location>
</feature>
<comment type="subcellular location">
    <subcellularLocation>
        <location evidence="1">Membrane</location>
        <topology evidence="1">Multi-pass membrane protein</topology>
    </subcellularLocation>
</comment>
<dbReference type="Pfam" id="PF04138">
    <property type="entry name" value="GtrA_DPMS_TM"/>
    <property type="match status" value="1"/>
</dbReference>
<feature type="transmembrane region" description="Helical" evidence="6">
    <location>
        <begin position="42"/>
        <end position="60"/>
    </location>
</feature>
<name>A0A4U9Y8T8_STRMT</name>
<evidence type="ECO:0000256" key="6">
    <source>
        <dbReference type="SAM" id="Phobius"/>
    </source>
</evidence>
<dbReference type="GO" id="GO:0005886">
    <property type="term" value="C:plasma membrane"/>
    <property type="evidence" value="ECO:0007669"/>
    <property type="project" value="TreeGrafter"/>
</dbReference>
<protein>
    <submittedName>
        <fullName evidence="8">GtrA family protein</fullName>
    </submittedName>
</protein>
<feature type="domain" description="GtrA/DPMS transmembrane" evidence="7">
    <location>
        <begin position="16"/>
        <end position="141"/>
    </location>
</feature>
<dbReference type="InterPro" id="IPR007267">
    <property type="entry name" value="GtrA_DPMS_TM"/>
</dbReference>
<evidence type="ECO:0000313" key="8">
    <source>
        <dbReference type="EMBL" id="VTS22472.1"/>
    </source>
</evidence>
<dbReference type="InterPro" id="IPR051401">
    <property type="entry name" value="GtrA_CellWall_Glycosyl"/>
</dbReference>
<evidence type="ECO:0000313" key="9">
    <source>
        <dbReference type="Proteomes" id="UP000387692"/>
    </source>
</evidence>
<evidence type="ECO:0000256" key="1">
    <source>
        <dbReference type="ARBA" id="ARBA00004141"/>
    </source>
</evidence>
<dbReference type="PANTHER" id="PTHR38459:SF5">
    <property type="entry name" value="CELL WALL TEICHOIC ACID GLYCOSYLATION PROTEIN GTCA"/>
    <property type="match status" value="1"/>
</dbReference>
<comment type="similarity">
    <text evidence="2">Belongs to the GtrA family.</text>
</comment>
<sequence length="150" mass="17409">MKKCIQILLDNELFAYLFFGIATTLVSILSRLVIYQLTHRELLATGLANSIGILFAFITNDTIVFKQARQNWPIRLVKFTLARLSTFLLDLFLTFLFVTQFPNIIGQFVNNNINRVNSIETVIAQFLIIILNYIFSKVFIFKKIRKNLNI</sequence>
<evidence type="ECO:0000256" key="3">
    <source>
        <dbReference type="ARBA" id="ARBA00022692"/>
    </source>
</evidence>
<evidence type="ECO:0000256" key="4">
    <source>
        <dbReference type="ARBA" id="ARBA00022989"/>
    </source>
</evidence>
<keyword evidence="3 6" id="KW-0812">Transmembrane</keyword>
<evidence type="ECO:0000256" key="2">
    <source>
        <dbReference type="ARBA" id="ARBA00009399"/>
    </source>
</evidence>
<evidence type="ECO:0000256" key="5">
    <source>
        <dbReference type="ARBA" id="ARBA00023136"/>
    </source>
</evidence>
<proteinExistence type="inferred from homology"/>
<dbReference type="Proteomes" id="UP000387692">
    <property type="component" value="Unassembled WGS sequence"/>
</dbReference>
<keyword evidence="5 6" id="KW-0472">Membrane</keyword>
<gene>
    <name evidence="8" type="ORF">NCTC11189_00465</name>
</gene>
<organism evidence="8 9">
    <name type="scientific">Streptococcus mitis</name>
    <dbReference type="NCBI Taxonomy" id="28037"/>
    <lineage>
        <taxon>Bacteria</taxon>
        <taxon>Bacillati</taxon>
        <taxon>Bacillota</taxon>
        <taxon>Bacilli</taxon>
        <taxon>Lactobacillales</taxon>
        <taxon>Streptococcaceae</taxon>
        <taxon>Streptococcus</taxon>
        <taxon>Streptococcus mitis group</taxon>
    </lineage>
</organism>
<dbReference type="GO" id="GO:0000271">
    <property type="term" value="P:polysaccharide biosynthetic process"/>
    <property type="evidence" value="ECO:0007669"/>
    <property type="project" value="InterPro"/>
</dbReference>
<dbReference type="AlphaFoldDB" id="A0A4U9Y8T8"/>
<reference evidence="8 9" key="1">
    <citation type="submission" date="2019-05" db="EMBL/GenBank/DDBJ databases">
        <authorList>
            <consortium name="Pathogen Informatics"/>
        </authorList>
    </citation>
    <scope>NUCLEOTIDE SEQUENCE [LARGE SCALE GENOMIC DNA]</scope>
    <source>
        <strain evidence="8 9">NCTC11189</strain>
    </source>
</reference>
<dbReference type="EMBL" id="CABEHV010000004">
    <property type="protein sequence ID" value="VTS22472.1"/>
    <property type="molecule type" value="Genomic_DNA"/>
</dbReference>